<evidence type="ECO:0000256" key="4">
    <source>
        <dbReference type="RuleBase" id="RU003719"/>
    </source>
</evidence>
<dbReference type="eggNOG" id="COG1052">
    <property type="taxonomic scope" value="Bacteria"/>
</dbReference>
<evidence type="ECO:0000256" key="1">
    <source>
        <dbReference type="ARBA" id="ARBA00005854"/>
    </source>
</evidence>
<feature type="domain" description="D-isomer specific 2-hydroxyacid dehydrogenase catalytic" evidence="5">
    <location>
        <begin position="22"/>
        <end position="316"/>
    </location>
</feature>
<comment type="similarity">
    <text evidence="1 4">Belongs to the D-isomer specific 2-hydroxyacid dehydrogenase family.</text>
</comment>
<evidence type="ECO:0000313" key="8">
    <source>
        <dbReference type="Proteomes" id="UP000002964"/>
    </source>
</evidence>
<gene>
    <name evidence="7" type="ORF">Thi970DRAFT_02571</name>
</gene>
<dbReference type="SUPFAM" id="SSF51735">
    <property type="entry name" value="NAD(P)-binding Rossmann-fold domains"/>
    <property type="match status" value="1"/>
</dbReference>
<dbReference type="InterPro" id="IPR006140">
    <property type="entry name" value="D-isomer_DH_NAD-bd"/>
</dbReference>
<evidence type="ECO:0000259" key="5">
    <source>
        <dbReference type="Pfam" id="PF00389"/>
    </source>
</evidence>
<dbReference type="GO" id="GO:0016616">
    <property type="term" value="F:oxidoreductase activity, acting on the CH-OH group of donors, NAD or NADP as acceptor"/>
    <property type="evidence" value="ECO:0007669"/>
    <property type="project" value="InterPro"/>
</dbReference>
<dbReference type="OrthoDB" id="9805416at2"/>
<dbReference type="STRING" id="631362.Thi970DRAFT_02571"/>
<dbReference type="PANTHER" id="PTHR42789:SF1">
    <property type="entry name" value="D-ISOMER SPECIFIC 2-HYDROXYACID DEHYDROGENASE FAMILY PROTEIN (AFU_ORTHOLOGUE AFUA_6G10090)"/>
    <property type="match status" value="1"/>
</dbReference>
<reference evidence="7 8" key="2">
    <citation type="submission" date="2011-11" db="EMBL/GenBank/DDBJ databases">
        <authorList>
            <consortium name="US DOE Joint Genome Institute"/>
            <person name="Lucas S."/>
            <person name="Han J."/>
            <person name="Lapidus A."/>
            <person name="Cheng J.-F."/>
            <person name="Goodwin L."/>
            <person name="Pitluck S."/>
            <person name="Peters L."/>
            <person name="Ovchinnikova G."/>
            <person name="Zhang X."/>
            <person name="Detter J.C."/>
            <person name="Han C."/>
            <person name="Tapia R."/>
            <person name="Land M."/>
            <person name="Hauser L."/>
            <person name="Kyrpides N."/>
            <person name="Ivanova N."/>
            <person name="Pagani I."/>
            <person name="Vogl K."/>
            <person name="Liu Z."/>
            <person name="Overmann J."/>
            <person name="Frigaard N.-U."/>
            <person name="Bryant D."/>
            <person name="Woyke T."/>
        </authorList>
    </citation>
    <scope>NUCLEOTIDE SEQUENCE [LARGE SCALE GENOMIC DNA]</scope>
    <source>
        <strain evidence="7 8">970</strain>
    </source>
</reference>
<dbReference type="EMBL" id="JH603169">
    <property type="protein sequence ID" value="EIC22318.1"/>
    <property type="molecule type" value="Genomic_DNA"/>
</dbReference>
<dbReference type="SUPFAM" id="SSF52283">
    <property type="entry name" value="Formate/glycerate dehydrogenase catalytic domain-like"/>
    <property type="match status" value="1"/>
</dbReference>
<protein>
    <submittedName>
        <fullName evidence="7">Lactate dehydrogenase-like oxidoreductase</fullName>
    </submittedName>
</protein>
<accession>H8Z0B0</accession>
<dbReference type="CDD" id="cd12172">
    <property type="entry name" value="PGDH_like_2"/>
    <property type="match status" value="1"/>
</dbReference>
<dbReference type="PANTHER" id="PTHR42789">
    <property type="entry name" value="D-ISOMER SPECIFIC 2-HYDROXYACID DEHYDROGENASE FAMILY PROTEIN (AFU_ORTHOLOGUE AFUA_6G10090)"/>
    <property type="match status" value="1"/>
</dbReference>
<dbReference type="Pfam" id="PF02826">
    <property type="entry name" value="2-Hacid_dh_C"/>
    <property type="match status" value="1"/>
</dbReference>
<organism evidence="7 8">
    <name type="scientific">Thiorhodovibrio frisius</name>
    <dbReference type="NCBI Taxonomy" id="631362"/>
    <lineage>
        <taxon>Bacteria</taxon>
        <taxon>Pseudomonadati</taxon>
        <taxon>Pseudomonadota</taxon>
        <taxon>Gammaproteobacteria</taxon>
        <taxon>Chromatiales</taxon>
        <taxon>Chromatiaceae</taxon>
        <taxon>Thiorhodovibrio</taxon>
    </lineage>
</organism>
<proteinExistence type="inferred from homology"/>
<dbReference type="InterPro" id="IPR050857">
    <property type="entry name" value="D-2-hydroxyacid_DH"/>
</dbReference>
<reference evidence="8" key="1">
    <citation type="submission" date="2011-06" db="EMBL/GenBank/DDBJ databases">
        <authorList>
            <consortium name="US DOE Joint Genome Institute (JGI-PGF)"/>
            <person name="Lucas S."/>
            <person name="Han J."/>
            <person name="Lapidus A."/>
            <person name="Cheng J.-F."/>
            <person name="Goodwin L."/>
            <person name="Pitluck S."/>
            <person name="Peters L."/>
            <person name="Land M.L."/>
            <person name="Hauser L."/>
            <person name="Vogl K."/>
            <person name="Liu Z."/>
            <person name="Overmann J."/>
            <person name="Frigaard N.-U."/>
            <person name="Bryant D.A."/>
            <person name="Woyke T.J."/>
        </authorList>
    </citation>
    <scope>NUCLEOTIDE SEQUENCE [LARGE SCALE GENOMIC DNA]</scope>
    <source>
        <strain evidence="8">970</strain>
    </source>
</reference>
<dbReference type="InterPro" id="IPR036291">
    <property type="entry name" value="NAD(P)-bd_dom_sf"/>
</dbReference>
<dbReference type="Pfam" id="PF00389">
    <property type="entry name" value="2-Hacid_dh"/>
    <property type="match status" value="1"/>
</dbReference>
<dbReference type="Gene3D" id="3.40.50.720">
    <property type="entry name" value="NAD(P)-binding Rossmann-like Domain"/>
    <property type="match status" value="2"/>
</dbReference>
<evidence type="ECO:0000256" key="3">
    <source>
        <dbReference type="ARBA" id="ARBA00023027"/>
    </source>
</evidence>
<dbReference type="InterPro" id="IPR006139">
    <property type="entry name" value="D-isomer_2_OHA_DH_cat_dom"/>
</dbReference>
<dbReference type="PROSITE" id="PS00671">
    <property type="entry name" value="D_2_HYDROXYACID_DH_3"/>
    <property type="match status" value="1"/>
</dbReference>
<dbReference type="Proteomes" id="UP000002964">
    <property type="component" value="Unassembled WGS sequence"/>
</dbReference>
<dbReference type="AlphaFoldDB" id="H8Z0B0"/>
<evidence type="ECO:0000259" key="6">
    <source>
        <dbReference type="Pfam" id="PF02826"/>
    </source>
</evidence>
<name>H8Z0B0_9GAMM</name>
<dbReference type="InterPro" id="IPR029753">
    <property type="entry name" value="D-isomer_DH_CS"/>
</dbReference>
<evidence type="ECO:0000256" key="2">
    <source>
        <dbReference type="ARBA" id="ARBA00023002"/>
    </source>
</evidence>
<feature type="domain" description="D-isomer specific 2-hydroxyacid dehydrogenase NAD-binding" evidence="6">
    <location>
        <begin position="113"/>
        <end position="285"/>
    </location>
</feature>
<evidence type="ECO:0000313" key="7">
    <source>
        <dbReference type="EMBL" id="EIC22318.1"/>
    </source>
</evidence>
<keyword evidence="3" id="KW-0520">NAD</keyword>
<dbReference type="GO" id="GO:0051287">
    <property type="term" value="F:NAD binding"/>
    <property type="evidence" value="ECO:0007669"/>
    <property type="project" value="InterPro"/>
</dbReference>
<keyword evidence="8" id="KW-1185">Reference proteome</keyword>
<keyword evidence="2 4" id="KW-0560">Oxidoreductase</keyword>
<sequence>MIPQALITTIPFAEKNRLPLELLEAAGIAYTFNPLGRKLKEAELAGMVADVDALIAGTEPITDRVMAAAPKLKLISRVGIGLDSVDLLAAERRGIQVSYSPEAPGPAVAELTIGLMLALLRHVHVANAQLHRGEWQRYFGRRIPELTIGVIGVGRIGGRVLRRLAAFGTPRILVNDLTPKPHVADQLKLEWVDKETIYREADVISLHLPLTAQTKNMIRNAQLQQMKPDAVILNTARGGIVNEQDLARVLSAGHLAGAAIDVFEQEPYAGELAGIERCLLTAHMGSMSVDCRTKMEIEATEEVVRLFTGQPLMKRVPEEEYAVQRQGL</sequence>
<dbReference type="HOGENOM" id="CLU_019796_1_3_6"/>